<feature type="compositionally biased region" description="Low complexity" evidence="1">
    <location>
        <begin position="130"/>
        <end position="152"/>
    </location>
</feature>
<feature type="compositionally biased region" description="Basic residues" evidence="1">
    <location>
        <begin position="563"/>
        <end position="574"/>
    </location>
</feature>
<feature type="region of interest" description="Disordered" evidence="1">
    <location>
        <begin position="389"/>
        <end position="642"/>
    </location>
</feature>
<feature type="compositionally biased region" description="Low complexity" evidence="1">
    <location>
        <begin position="297"/>
        <end position="318"/>
    </location>
</feature>
<evidence type="ECO:0000256" key="1">
    <source>
        <dbReference type="SAM" id="MobiDB-lite"/>
    </source>
</evidence>
<feature type="compositionally biased region" description="Low complexity" evidence="1">
    <location>
        <begin position="79"/>
        <end position="89"/>
    </location>
</feature>
<gene>
    <name evidence="2" type="ORF">P691DRAFT_759509</name>
</gene>
<proteinExistence type="predicted"/>
<reference evidence="2" key="1">
    <citation type="submission" date="2020-11" db="EMBL/GenBank/DDBJ databases">
        <authorList>
            <consortium name="DOE Joint Genome Institute"/>
            <person name="Ahrendt S."/>
            <person name="Riley R."/>
            <person name="Andreopoulos W."/>
            <person name="Labutti K."/>
            <person name="Pangilinan J."/>
            <person name="Ruiz-Duenas F.J."/>
            <person name="Barrasa J.M."/>
            <person name="Sanchez-Garcia M."/>
            <person name="Camarero S."/>
            <person name="Miyauchi S."/>
            <person name="Serrano A."/>
            <person name="Linde D."/>
            <person name="Babiker R."/>
            <person name="Drula E."/>
            <person name="Ayuso-Fernandez I."/>
            <person name="Pacheco R."/>
            <person name="Padilla G."/>
            <person name="Ferreira P."/>
            <person name="Barriuso J."/>
            <person name="Kellner H."/>
            <person name="Castanera R."/>
            <person name="Alfaro M."/>
            <person name="Ramirez L."/>
            <person name="Pisabarro A.G."/>
            <person name="Kuo A."/>
            <person name="Tritt A."/>
            <person name="Lipzen A."/>
            <person name="He G."/>
            <person name="Yan M."/>
            <person name="Ng V."/>
            <person name="Cullen D."/>
            <person name="Martin F."/>
            <person name="Rosso M.-N."/>
            <person name="Henrissat B."/>
            <person name="Hibbett D."/>
            <person name="Martinez A.T."/>
            <person name="Grigoriev I.V."/>
        </authorList>
    </citation>
    <scope>NUCLEOTIDE SEQUENCE</scope>
    <source>
        <strain evidence="2">MF-IS2</strain>
    </source>
</reference>
<protein>
    <submittedName>
        <fullName evidence="2">Uncharacterized protein</fullName>
    </submittedName>
</protein>
<feature type="region of interest" description="Disordered" evidence="1">
    <location>
        <begin position="205"/>
        <end position="233"/>
    </location>
</feature>
<dbReference type="AlphaFoldDB" id="A0A9P6C1W2"/>
<feature type="region of interest" description="Disordered" evidence="1">
    <location>
        <begin position="278"/>
        <end position="332"/>
    </location>
</feature>
<evidence type="ECO:0000313" key="2">
    <source>
        <dbReference type="EMBL" id="KAF9448896.1"/>
    </source>
</evidence>
<feature type="compositionally biased region" description="Basic and acidic residues" evidence="1">
    <location>
        <begin position="575"/>
        <end position="601"/>
    </location>
</feature>
<feature type="region of interest" description="Disordered" evidence="1">
    <location>
        <begin position="1"/>
        <end position="100"/>
    </location>
</feature>
<keyword evidence="3" id="KW-1185">Reference proteome</keyword>
<sequence>MATAVSPPTFFFPSGRRHSPRQGILLPQQQPHYDPPTFTDPRPITMGGSRSPCSRRIRFAPLPDPRRSVLITDDGNELPFPQQPFATQFPAPPTPSPTLDPRHDYFAVFECASLSSSSSDSKRNSDCLEASSSSASSTPGTATPVSITTTTPSEYDNMSSVPASPIFGPPSPLIAVSNKLSAVSAQASSSRNRFSFLRSLKRHSVSSSSSSSNTLTPVASIDRTQTPTASSFSRRNFSAEEILTLGTINLFRTTSSRDTSDNEGASTSGWSLARWSSAGSTHSHREPNWGSPLARVSSTQSTQSYQSKSKSKFNASKNVRPTGLGPSRKGTRMLNGRVYGVKRPYNANPFANARDEEPEFVEWGYGGMGSVKGATSAGAHGRWERLHGQSVTATAAADEPGRPTEDDDDGSGMGWVKRRREQREREKKEQEEKETPVVEKANNDEKKETTTTTTPVKEVEKTAVRPERPVMPSRPGTAASAKTLTLPSRPGTASSAKTLSAGSSTTITPCASSIPTPHLTPATSSTHMPPVPSAAAATATSAVSSANGEEEHVTRAINIPAPHHYHHHRGHARGGSKDVTAEVKETIVEHRESENESRSNSESESESDVEHEDEEDDSDSEEEEEKRKTALGAGVEKISRHH</sequence>
<feature type="compositionally biased region" description="Basic and acidic residues" evidence="1">
    <location>
        <begin position="457"/>
        <end position="468"/>
    </location>
</feature>
<dbReference type="OrthoDB" id="3363386at2759"/>
<feature type="compositionally biased region" description="Polar residues" evidence="1">
    <location>
        <begin position="213"/>
        <end position="233"/>
    </location>
</feature>
<feature type="compositionally biased region" description="Polar residues" evidence="1">
    <location>
        <begin position="153"/>
        <end position="162"/>
    </location>
</feature>
<organism evidence="2 3">
    <name type="scientific">Macrolepiota fuliginosa MF-IS2</name>
    <dbReference type="NCBI Taxonomy" id="1400762"/>
    <lineage>
        <taxon>Eukaryota</taxon>
        <taxon>Fungi</taxon>
        <taxon>Dikarya</taxon>
        <taxon>Basidiomycota</taxon>
        <taxon>Agaricomycotina</taxon>
        <taxon>Agaricomycetes</taxon>
        <taxon>Agaricomycetidae</taxon>
        <taxon>Agaricales</taxon>
        <taxon>Agaricineae</taxon>
        <taxon>Agaricaceae</taxon>
        <taxon>Macrolepiota</taxon>
    </lineage>
</organism>
<feature type="region of interest" description="Disordered" evidence="1">
    <location>
        <begin position="116"/>
        <end position="163"/>
    </location>
</feature>
<comment type="caution">
    <text evidence="2">The sequence shown here is derived from an EMBL/GenBank/DDBJ whole genome shotgun (WGS) entry which is preliminary data.</text>
</comment>
<accession>A0A9P6C1W2</accession>
<evidence type="ECO:0000313" key="3">
    <source>
        <dbReference type="Proteomes" id="UP000807342"/>
    </source>
</evidence>
<feature type="compositionally biased region" description="Low complexity" evidence="1">
    <location>
        <begin position="533"/>
        <end position="546"/>
    </location>
</feature>
<dbReference type="EMBL" id="MU151146">
    <property type="protein sequence ID" value="KAF9448896.1"/>
    <property type="molecule type" value="Genomic_DNA"/>
</dbReference>
<dbReference type="Proteomes" id="UP000807342">
    <property type="component" value="Unassembled WGS sequence"/>
</dbReference>
<name>A0A9P6C1W2_9AGAR</name>
<feature type="compositionally biased region" description="Polar residues" evidence="1">
    <location>
        <begin position="480"/>
        <end position="527"/>
    </location>
</feature>
<feature type="compositionally biased region" description="Acidic residues" evidence="1">
    <location>
        <begin position="603"/>
        <end position="624"/>
    </location>
</feature>
<feature type="compositionally biased region" description="Basic and acidic residues" evidence="1">
    <location>
        <begin position="421"/>
        <end position="449"/>
    </location>
</feature>